<evidence type="ECO:0000256" key="6">
    <source>
        <dbReference type="SAM" id="MobiDB-lite"/>
    </source>
</evidence>
<proteinExistence type="inferred from homology"/>
<dbReference type="Ensembl" id="ENSACCT00020013982.1">
    <property type="protein sequence ID" value="ENSACCP00020013372.1"/>
    <property type="gene ID" value="ENSACCG00020009207.1"/>
</dbReference>
<organism evidence="7 8">
    <name type="scientific">Aquila chrysaetos chrysaetos</name>
    <dbReference type="NCBI Taxonomy" id="223781"/>
    <lineage>
        <taxon>Eukaryota</taxon>
        <taxon>Metazoa</taxon>
        <taxon>Chordata</taxon>
        <taxon>Craniata</taxon>
        <taxon>Vertebrata</taxon>
        <taxon>Euteleostomi</taxon>
        <taxon>Archelosauria</taxon>
        <taxon>Archosauria</taxon>
        <taxon>Dinosauria</taxon>
        <taxon>Saurischia</taxon>
        <taxon>Theropoda</taxon>
        <taxon>Coelurosauria</taxon>
        <taxon>Aves</taxon>
        <taxon>Neognathae</taxon>
        <taxon>Neoaves</taxon>
        <taxon>Telluraves</taxon>
        <taxon>Accipitrimorphae</taxon>
        <taxon>Accipitriformes</taxon>
        <taxon>Accipitridae</taxon>
        <taxon>Accipitrinae</taxon>
        <taxon>Aquila</taxon>
    </lineage>
</organism>
<dbReference type="InParanoid" id="A0A663EM61"/>
<dbReference type="Pfam" id="PF02948">
    <property type="entry name" value="Amelogenin"/>
    <property type="match status" value="1"/>
</dbReference>
<dbReference type="Proteomes" id="UP000472275">
    <property type="component" value="Chromosome 23"/>
</dbReference>
<comment type="similarity">
    <text evidence="2">Belongs to the amelogenin family.</text>
</comment>
<evidence type="ECO:0000256" key="4">
    <source>
        <dbReference type="ARBA" id="ARBA00022530"/>
    </source>
</evidence>
<keyword evidence="4" id="KW-0272">Extracellular matrix</keyword>
<name>A0A663EM61_AQUCH</name>
<evidence type="ECO:0000313" key="7">
    <source>
        <dbReference type="Ensembl" id="ENSACCP00020013372.1"/>
    </source>
</evidence>
<evidence type="ECO:0000256" key="2">
    <source>
        <dbReference type="ARBA" id="ARBA00010383"/>
    </source>
</evidence>
<sequence length="152" mass="17327">MYHQGIHVNGKNTIKLVSFSICASILRLRFNGSWLHHEPTLPAVQQHPQMWNLPPLQHTLFMALWHQLTQIPRLYPVLSAAQHQPSLPMPAQTAQPQVGEQPNLPEQPQHPVNPSQPMRPQQLGNPHLRTSPMNPLPRLLLDMPLETRQSTD</sequence>
<evidence type="ECO:0008006" key="9">
    <source>
        <dbReference type="Google" id="ProtNLM"/>
    </source>
</evidence>
<dbReference type="SMART" id="SM00818">
    <property type="entry name" value="Amelogenin"/>
    <property type="match status" value="1"/>
</dbReference>
<accession>A0A663EM61</accession>
<dbReference type="GO" id="GO:0031214">
    <property type="term" value="P:biomineral tissue development"/>
    <property type="evidence" value="ECO:0007669"/>
    <property type="project" value="UniProtKB-KW"/>
</dbReference>
<feature type="compositionally biased region" description="Polar residues" evidence="6">
    <location>
        <begin position="92"/>
        <end position="124"/>
    </location>
</feature>
<evidence type="ECO:0000256" key="3">
    <source>
        <dbReference type="ARBA" id="ARBA00022525"/>
    </source>
</evidence>
<keyword evidence="5" id="KW-0091">Biomineralization</keyword>
<evidence type="ECO:0000313" key="8">
    <source>
        <dbReference type="Proteomes" id="UP000472275"/>
    </source>
</evidence>
<reference evidence="7" key="2">
    <citation type="submission" date="2025-09" db="UniProtKB">
        <authorList>
            <consortium name="Ensembl"/>
        </authorList>
    </citation>
    <scope>IDENTIFICATION</scope>
</reference>
<dbReference type="AlphaFoldDB" id="A0A663EM61"/>
<keyword evidence="3" id="KW-0964">Secreted</keyword>
<feature type="region of interest" description="Disordered" evidence="6">
    <location>
        <begin position="82"/>
        <end position="152"/>
    </location>
</feature>
<dbReference type="GeneTree" id="ENSGT00990000210213"/>
<keyword evidence="8" id="KW-1185">Reference proteome</keyword>
<reference evidence="7" key="1">
    <citation type="submission" date="2025-08" db="UniProtKB">
        <authorList>
            <consortium name="Ensembl"/>
        </authorList>
    </citation>
    <scope>IDENTIFICATION</scope>
</reference>
<evidence type="ECO:0000256" key="1">
    <source>
        <dbReference type="ARBA" id="ARBA00004498"/>
    </source>
</evidence>
<dbReference type="InterPro" id="IPR004116">
    <property type="entry name" value="Amelogenin"/>
</dbReference>
<protein>
    <recommendedName>
        <fullName evidence="9">Amelogenin X-linked</fullName>
    </recommendedName>
</protein>
<comment type="subcellular location">
    <subcellularLocation>
        <location evidence="1">Secreted</location>
        <location evidence="1">Extracellular space</location>
        <location evidence="1">Extracellular matrix</location>
    </subcellularLocation>
</comment>
<evidence type="ECO:0000256" key="5">
    <source>
        <dbReference type="ARBA" id="ARBA00022591"/>
    </source>
</evidence>